<proteinExistence type="predicted"/>
<protein>
    <submittedName>
        <fullName evidence="2">Uncharacterized protein</fullName>
    </submittedName>
</protein>
<dbReference type="EMBL" id="NNAY01000953">
    <property type="protein sequence ID" value="OXU25750.1"/>
    <property type="molecule type" value="Genomic_DNA"/>
</dbReference>
<gene>
    <name evidence="2" type="ORF">TSAR_016913</name>
</gene>
<name>A0A232F5J6_9HYME</name>
<feature type="compositionally biased region" description="Low complexity" evidence="1">
    <location>
        <begin position="125"/>
        <end position="137"/>
    </location>
</feature>
<feature type="region of interest" description="Disordered" evidence="1">
    <location>
        <begin position="109"/>
        <end position="137"/>
    </location>
</feature>
<feature type="compositionally biased region" description="Basic residues" evidence="1">
    <location>
        <begin position="115"/>
        <end position="124"/>
    </location>
</feature>
<evidence type="ECO:0000313" key="2">
    <source>
        <dbReference type="EMBL" id="OXU25750.1"/>
    </source>
</evidence>
<keyword evidence="3" id="KW-1185">Reference proteome</keyword>
<dbReference type="Proteomes" id="UP000215335">
    <property type="component" value="Unassembled WGS sequence"/>
</dbReference>
<evidence type="ECO:0000256" key="1">
    <source>
        <dbReference type="SAM" id="MobiDB-lite"/>
    </source>
</evidence>
<dbReference type="OrthoDB" id="5979489at2759"/>
<accession>A0A232F5J6</accession>
<comment type="caution">
    <text evidence="2">The sequence shown here is derived from an EMBL/GenBank/DDBJ whole genome shotgun (WGS) entry which is preliminary data.</text>
</comment>
<dbReference type="AlphaFoldDB" id="A0A232F5J6"/>
<sequence>MSYYVEYYSDQIGAGVGREGIRRVFAGSSFHRGHGGISHFLSGLFRRVLPYLTSGAKPVGKEAIKAGMNVLDDVGNHGLSFKQAVNTRARESGRNLKYKAADKIPEIMNGSGYKRGGKKRKRQSRTSCITGCSSTSGSVKKDVSVRVKFEARKKENTAGHMETPPNTPVTDATANKENVYRQYFLINDQTVDLIGHLHCDVFNQNKFLLNVVELRFRLVRRASLIVRRESRDYVSTYANTLSKATSKYPINRVEVKAFTLHSGVHGDTLDNVILGQIPKRIIIGFVDNRVQKWLKTVMSREVVNVEEMYAPAFQELKKNYLDRFMCLNDSIQNTNNTRDCAVNQAYLLRKWLHSIAEDITQDSAQKFSDALYCKLHSRVRTATSIYSGPGSDVVHHN</sequence>
<organism evidence="2 3">
    <name type="scientific">Trichomalopsis sarcophagae</name>
    <dbReference type="NCBI Taxonomy" id="543379"/>
    <lineage>
        <taxon>Eukaryota</taxon>
        <taxon>Metazoa</taxon>
        <taxon>Ecdysozoa</taxon>
        <taxon>Arthropoda</taxon>
        <taxon>Hexapoda</taxon>
        <taxon>Insecta</taxon>
        <taxon>Pterygota</taxon>
        <taxon>Neoptera</taxon>
        <taxon>Endopterygota</taxon>
        <taxon>Hymenoptera</taxon>
        <taxon>Apocrita</taxon>
        <taxon>Proctotrupomorpha</taxon>
        <taxon>Chalcidoidea</taxon>
        <taxon>Pteromalidae</taxon>
        <taxon>Pteromalinae</taxon>
        <taxon>Trichomalopsis</taxon>
    </lineage>
</organism>
<dbReference type="STRING" id="543379.A0A232F5J6"/>
<evidence type="ECO:0000313" key="3">
    <source>
        <dbReference type="Proteomes" id="UP000215335"/>
    </source>
</evidence>
<reference evidence="2 3" key="1">
    <citation type="journal article" date="2017" name="Curr. Biol.">
        <title>The Evolution of Venom by Co-option of Single-Copy Genes.</title>
        <authorList>
            <person name="Martinson E.O."/>
            <person name="Mrinalini"/>
            <person name="Kelkar Y.D."/>
            <person name="Chang C.H."/>
            <person name="Werren J.H."/>
        </authorList>
    </citation>
    <scope>NUCLEOTIDE SEQUENCE [LARGE SCALE GENOMIC DNA]</scope>
    <source>
        <strain evidence="2 3">Alberta</strain>
        <tissue evidence="2">Whole body</tissue>
    </source>
</reference>